<feature type="transmembrane region" description="Helical" evidence="1">
    <location>
        <begin position="155"/>
        <end position="175"/>
    </location>
</feature>
<dbReference type="Pfam" id="PF05552">
    <property type="entry name" value="MS_channel_1st_1"/>
    <property type="match status" value="2"/>
</dbReference>
<evidence type="ECO:0000256" key="1">
    <source>
        <dbReference type="SAM" id="Phobius"/>
    </source>
</evidence>
<evidence type="ECO:0000313" key="2">
    <source>
        <dbReference type="EMBL" id="OHA08491.1"/>
    </source>
</evidence>
<dbReference type="EMBL" id="MHQS01000015">
    <property type="protein sequence ID" value="OHA08491.1"/>
    <property type="molecule type" value="Genomic_DNA"/>
</dbReference>
<dbReference type="PANTHER" id="PTHR30221">
    <property type="entry name" value="SMALL-CONDUCTANCE MECHANOSENSITIVE CHANNEL"/>
    <property type="match status" value="1"/>
</dbReference>
<name>A0A1G2LCC4_9BACT</name>
<dbReference type="InterPro" id="IPR045275">
    <property type="entry name" value="MscS_archaea/bacteria_type"/>
</dbReference>
<protein>
    <recommendedName>
        <fullName evidence="4">Small-conductance mechanosensitive ion channel</fullName>
    </recommendedName>
</protein>
<proteinExistence type="predicted"/>
<feature type="transmembrane region" description="Helical" evidence="1">
    <location>
        <begin position="112"/>
        <end position="134"/>
    </location>
</feature>
<dbReference type="Proteomes" id="UP000176705">
    <property type="component" value="Unassembled WGS sequence"/>
</dbReference>
<keyword evidence="1" id="KW-0472">Membrane</keyword>
<feature type="transmembrane region" description="Helical" evidence="1">
    <location>
        <begin position="27"/>
        <end position="49"/>
    </location>
</feature>
<feature type="transmembrane region" description="Helical" evidence="1">
    <location>
        <begin position="82"/>
        <end position="106"/>
    </location>
</feature>
<dbReference type="InterPro" id="IPR008910">
    <property type="entry name" value="MSC_TM_helix"/>
</dbReference>
<reference evidence="2 3" key="1">
    <citation type="journal article" date="2016" name="Nat. Commun.">
        <title>Thousands of microbial genomes shed light on interconnected biogeochemical processes in an aquifer system.</title>
        <authorList>
            <person name="Anantharaman K."/>
            <person name="Brown C.T."/>
            <person name="Hug L.A."/>
            <person name="Sharon I."/>
            <person name="Castelle C.J."/>
            <person name="Probst A.J."/>
            <person name="Thomas B.C."/>
            <person name="Singh A."/>
            <person name="Wilkins M.J."/>
            <person name="Karaoz U."/>
            <person name="Brodie E.L."/>
            <person name="Williams K.H."/>
            <person name="Hubbard S.S."/>
            <person name="Banfield J.F."/>
        </authorList>
    </citation>
    <scope>NUCLEOTIDE SEQUENCE [LARGE SCALE GENOMIC DNA]</scope>
</reference>
<gene>
    <name evidence="2" type="ORF">A3B37_00100</name>
</gene>
<dbReference type="PANTHER" id="PTHR30221:SF1">
    <property type="entry name" value="SMALL-CONDUCTANCE MECHANOSENSITIVE CHANNEL"/>
    <property type="match status" value="1"/>
</dbReference>
<feature type="transmembrane region" description="Helical" evidence="1">
    <location>
        <begin position="181"/>
        <end position="206"/>
    </location>
</feature>
<dbReference type="Gene3D" id="1.10.287.1260">
    <property type="match status" value="1"/>
</dbReference>
<comment type="caution">
    <text evidence="2">The sequence shown here is derived from an EMBL/GenBank/DDBJ whole genome shotgun (WGS) entry which is preliminary data.</text>
</comment>
<evidence type="ECO:0008006" key="4">
    <source>
        <dbReference type="Google" id="ProtNLM"/>
    </source>
</evidence>
<keyword evidence="1" id="KW-1133">Transmembrane helix</keyword>
<dbReference type="GO" id="GO:0008381">
    <property type="term" value="F:mechanosensitive monoatomic ion channel activity"/>
    <property type="evidence" value="ECO:0007669"/>
    <property type="project" value="InterPro"/>
</dbReference>
<keyword evidence="1" id="KW-0812">Transmembrane</keyword>
<organism evidence="2 3">
    <name type="scientific">Candidatus Sungbacteria bacterium RIFCSPLOWO2_01_FULL_59_16</name>
    <dbReference type="NCBI Taxonomy" id="1802280"/>
    <lineage>
        <taxon>Bacteria</taxon>
        <taxon>Candidatus Sungiibacteriota</taxon>
    </lineage>
</organism>
<evidence type="ECO:0000313" key="3">
    <source>
        <dbReference type="Proteomes" id="UP000176705"/>
    </source>
</evidence>
<dbReference type="AlphaFoldDB" id="A0A1G2LCC4"/>
<sequence>MTLTEWGDAIIFSLRDAWAAVASYTPIYVGAVIVFFVGWVIAVALGKLVEQVVRALRVDALLQQLEFEKALERGGIRLDAGAFVGALVKWFLIIAFLLASVNILGLSEVGDFLAGVLSYLPNVVVAALILVIAIKVAEVVERASRASVEAAGMRGAFVGTMARWAIWIFAVAAALQQLGVATILIQTLITGLVAMLALAFGLAFGLGGKDAAAGFIEKVRRDLTGR</sequence>
<accession>A0A1G2LCC4</accession>